<feature type="chain" id="PRO_5044537510" evidence="1">
    <location>
        <begin position="20"/>
        <end position="356"/>
    </location>
</feature>
<keyword evidence="1" id="KW-0732">Signal</keyword>
<feature type="signal peptide" evidence="1">
    <location>
        <begin position="1"/>
        <end position="19"/>
    </location>
</feature>
<dbReference type="AlphaFoldDB" id="A0A034WBX0"/>
<dbReference type="EMBL" id="GAKP01007145">
    <property type="protein sequence ID" value="JAC51807.1"/>
    <property type="molecule type" value="Transcribed_RNA"/>
</dbReference>
<evidence type="ECO:0000256" key="1">
    <source>
        <dbReference type="SAM" id="SignalP"/>
    </source>
</evidence>
<reference evidence="2" key="1">
    <citation type="journal article" date="2014" name="BMC Genomics">
        <title>Characterizing the developmental transcriptome of the oriental fruit fly, Bactrocera dorsalis (Diptera: Tephritidae) through comparative genomic analysis with Drosophila melanogaster utilizing modENCODE datasets.</title>
        <authorList>
            <person name="Geib S.M."/>
            <person name="Calla B."/>
            <person name="Hall B."/>
            <person name="Hou S."/>
            <person name="Manoukis N.C."/>
        </authorList>
    </citation>
    <scope>NUCLEOTIDE SEQUENCE</scope>
    <source>
        <strain evidence="2">Punador</strain>
    </source>
</reference>
<proteinExistence type="predicted"/>
<organism evidence="2">
    <name type="scientific">Bactrocera dorsalis</name>
    <name type="common">Oriental fruit fly</name>
    <name type="synonym">Dacus dorsalis</name>
    <dbReference type="NCBI Taxonomy" id="27457"/>
    <lineage>
        <taxon>Eukaryota</taxon>
        <taxon>Metazoa</taxon>
        <taxon>Ecdysozoa</taxon>
        <taxon>Arthropoda</taxon>
        <taxon>Hexapoda</taxon>
        <taxon>Insecta</taxon>
        <taxon>Pterygota</taxon>
        <taxon>Neoptera</taxon>
        <taxon>Endopterygota</taxon>
        <taxon>Diptera</taxon>
        <taxon>Brachycera</taxon>
        <taxon>Muscomorpha</taxon>
        <taxon>Tephritoidea</taxon>
        <taxon>Tephritidae</taxon>
        <taxon>Bactrocera</taxon>
        <taxon>Bactrocera</taxon>
    </lineage>
</organism>
<accession>A0A034WBX0</accession>
<protein>
    <submittedName>
        <fullName evidence="2">Uncharacterized protein</fullName>
    </submittedName>
</protein>
<sequence length="356" mass="40196">MKFVLTLIALCALLNGLAADDVKESRYIDENALKAILDFTRQTKTTNPAAGSKSQYPYLSQKEKLTLQGERQTHYPLQPLNVEFSLLPQTVVTQQPRPITHSKDKLVDVKPIYIPYALKNQPAFTQAALEALAGGLQAHAEPPKPNYVTSYPLGHSSAEQTKVPAFYAAYPTIQEHKPTSLQSSIALEPKQPAYQTFPNLFAYASQAPSQFAYQQPYQRYAAPANSPSFIIINPTNYPSYHYYTASNYTFPRDEAMELVETEENAPDFIKDLRLENVHHVQPSSDGSSAETEAVMNNLPHTLTNDERLLAQALLEQSRQPDNSNALLELLKREQLKRRMQEQVAAFYFRNYNLNKK</sequence>
<name>A0A034WBX0_BACDO</name>
<evidence type="ECO:0000313" key="2">
    <source>
        <dbReference type="EMBL" id="JAC51807.1"/>
    </source>
</evidence>